<reference evidence="3" key="1">
    <citation type="submission" date="2018-11" db="EMBL/GenBank/DDBJ databases">
        <title>Proposal to divide the Flavobacteriaceae and reorganize its genera based on Amino Acid Identity values calculated from whole genome sequences.</title>
        <authorList>
            <person name="Nicholson A.C."/>
            <person name="Gulvik C.A."/>
            <person name="Whitney A.M."/>
            <person name="Humrighouse B.W."/>
            <person name="Bell M."/>
            <person name="Holmes B."/>
            <person name="Steigerwalt A.B."/>
            <person name="Villarma A."/>
            <person name="Sheth M."/>
            <person name="Batra D."/>
            <person name="Pryor J."/>
            <person name="Bernardet J.-F."/>
            <person name="Hugo C."/>
            <person name="Kampfer P."/>
            <person name="Newman J.D."/>
            <person name="McQuiston J.R."/>
        </authorList>
    </citation>
    <scope>NUCLEOTIDE SEQUENCE [LARGE SCALE GENOMIC DNA]</scope>
    <source>
        <strain evidence="3">H4753</strain>
    </source>
</reference>
<protein>
    <submittedName>
        <fullName evidence="2">DNA-binding protein</fullName>
    </submittedName>
</protein>
<name>A0A3G8WF51_9FLAO</name>
<dbReference type="EMBL" id="CP034171">
    <property type="protein sequence ID" value="AZI19765.1"/>
    <property type="molecule type" value="Genomic_DNA"/>
</dbReference>
<sequence length="84" mass="10147">MEDQTSHDGSLRDIVEALKGLLQKAADDDTGYYDASDVKQMLNICDKTLYRWRQQKLIRYEKMRGKYFYPKKSVRQLRTRRKRK</sequence>
<dbReference type="Pfam" id="PF12728">
    <property type="entry name" value="HTH_17"/>
    <property type="match status" value="1"/>
</dbReference>
<dbReference type="PANTHER" id="PTHR34585:SF22">
    <property type="entry name" value="HELIX-TURN-HELIX DOMAIN-CONTAINING PROTEIN"/>
    <property type="match status" value="1"/>
</dbReference>
<evidence type="ECO:0000259" key="1">
    <source>
        <dbReference type="Pfam" id="PF12728"/>
    </source>
</evidence>
<dbReference type="RefSeq" id="WP_124784006.1">
    <property type="nucleotide sequence ID" value="NZ_CP034171.1"/>
</dbReference>
<dbReference type="SUPFAM" id="SSF46955">
    <property type="entry name" value="Putative DNA-binding domain"/>
    <property type="match status" value="1"/>
</dbReference>
<proteinExistence type="predicted"/>
<evidence type="ECO:0000313" key="2">
    <source>
        <dbReference type="EMBL" id="AZI19765.1"/>
    </source>
</evidence>
<dbReference type="PANTHER" id="PTHR34585">
    <property type="match status" value="1"/>
</dbReference>
<evidence type="ECO:0000313" key="3">
    <source>
        <dbReference type="Proteomes" id="UP000282297"/>
    </source>
</evidence>
<organism evidence="2 3">
    <name type="scientific">Chryseobacterium taklimakanense</name>
    <dbReference type="NCBI Taxonomy" id="536441"/>
    <lineage>
        <taxon>Bacteria</taxon>
        <taxon>Pseudomonadati</taxon>
        <taxon>Bacteroidota</taxon>
        <taxon>Flavobacteriia</taxon>
        <taxon>Flavobacteriales</taxon>
        <taxon>Weeksellaceae</taxon>
        <taxon>Chryseobacterium group</taxon>
        <taxon>Chryseobacterium</taxon>
    </lineage>
</organism>
<feature type="domain" description="Helix-turn-helix" evidence="1">
    <location>
        <begin position="32"/>
        <end position="81"/>
    </location>
</feature>
<dbReference type="Proteomes" id="UP000282297">
    <property type="component" value="Chromosome"/>
</dbReference>
<accession>A0A3G8WF51</accession>
<dbReference type="AlphaFoldDB" id="A0A3G8WF51"/>
<keyword evidence="2" id="KW-0238">DNA-binding</keyword>
<dbReference type="InterPro" id="IPR041657">
    <property type="entry name" value="HTH_17"/>
</dbReference>
<gene>
    <name evidence="2" type="ORF">EIH08_02600</name>
</gene>
<dbReference type="GO" id="GO:0003677">
    <property type="term" value="F:DNA binding"/>
    <property type="evidence" value="ECO:0007669"/>
    <property type="project" value="UniProtKB-KW"/>
</dbReference>
<dbReference type="InterPro" id="IPR009061">
    <property type="entry name" value="DNA-bd_dom_put_sf"/>
</dbReference>